<feature type="signal peptide" evidence="1">
    <location>
        <begin position="1"/>
        <end position="26"/>
    </location>
</feature>
<organism evidence="3 4">
    <name type="scientific">Oceaniferula flava</name>
    <dbReference type="NCBI Taxonomy" id="2800421"/>
    <lineage>
        <taxon>Bacteria</taxon>
        <taxon>Pseudomonadati</taxon>
        <taxon>Verrucomicrobiota</taxon>
        <taxon>Verrucomicrobiia</taxon>
        <taxon>Verrucomicrobiales</taxon>
        <taxon>Verrucomicrobiaceae</taxon>
        <taxon>Oceaniferula</taxon>
    </lineage>
</organism>
<dbReference type="PROSITE" id="PS50914">
    <property type="entry name" value="BON"/>
    <property type="match status" value="2"/>
</dbReference>
<gene>
    <name evidence="3" type="ORF">JIN83_00175</name>
</gene>
<feature type="domain" description="BON" evidence="2">
    <location>
        <begin position="104"/>
        <end position="172"/>
    </location>
</feature>
<dbReference type="PANTHER" id="PTHR34606:SF15">
    <property type="entry name" value="BON DOMAIN-CONTAINING PROTEIN"/>
    <property type="match status" value="1"/>
</dbReference>
<proteinExistence type="predicted"/>
<evidence type="ECO:0000259" key="2">
    <source>
        <dbReference type="PROSITE" id="PS50914"/>
    </source>
</evidence>
<protein>
    <submittedName>
        <fullName evidence="3">BON domain-containing protein</fullName>
    </submittedName>
</protein>
<dbReference type="RefSeq" id="WP_309487964.1">
    <property type="nucleotide sequence ID" value="NZ_JAENIG010000001.1"/>
</dbReference>
<dbReference type="InterPro" id="IPR051686">
    <property type="entry name" value="Lipoprotein_DolP"/>
</dbReference>
<dbReference type="InterPro" id="IPR007055">
    <property type="entry name" value="BON_dom"/>
</dbReference>
<dbReference type="Pfam" id="PF04972">
    <property type="entry name" value="BON"/>
    <property type="match status" value="2"/>
</dbReference>
<keyword evidence="1" id="KW-0732">Signal</keyword>
<dbReference type="EMBL" id="JAENIG010000001">
    <property type="protein sequence ID" value="MBK1853365.1"/>
    <property type="molecule type" value="Genomic_DNA"/>
</dbReference>
<reference evidence="3" key="1">
    <citation type="submission" date="2021-01" db="EMBL/GenBank/DDBJ databases">
        <title>Modified the classification status of verrucomicrobia.</title>
        <authorList>
            <person name="Feng X."/>
        </authorList>
    </citation>
    <scope>NUCLEOTIDE SEQUENCE</scope>
    <source>
        <strain evidence="3">5K15</strain>
    </source>
</reference>
<feature type="chain" id="PRO_5042075766" evidence="1">
    <location>
        <begin position="27"/>
        <end position="177"/>
    </location>
</feature>
<feature type="domain" description="BON" evidence="2">
    <location>
        <begin position="31"/>
        <end position="99"/>
    </location>
</feature>
<keyword evidence="4" id="KW-1185">Reference proteome</keyword>
<comment type="caution">
    <text evidence="3">The sequence shown here is derived from an EMBL/GenBank/DDBJ whole genome shotgun (WGS) entry which is preliminary data.</text>
</comment>
<evidence type="ECO:0000256" key="1">
    <source>
        <dbReference type="SAM" id="SignalP"/>
    </source>
</evidence>
<name>A0AAE2VAI5_9BACT</name>
<dbReference type="AlphaFoldDB" id="A0AAE2VAI5"/>
<evidence type="ECO:0000313" key="3">
    <source>
        <dbReference type="EMBL" id="MBK1853365.1"/>
    </source>
</evidence>
<evidence type="ECO:0000313" key="4">
    <source>
        <dbReference type="Proteomes" id="UP000634206"/>
    </source>
</evidence>
<sequence length="177" mass="19746">MNAPPMFSPALGICAILVFSACSSFADTPRSDRAIYRDIQHSFGSIPELRTSQLNVQVRDGLVAVRGHVDSLNQHQQVIHKVTKVRGVVYLVDTLFIIGSERRKEAAVRQNLAATLRLDTQLDYLNLQVTTKGSHHHISGLIIHPSQEKRIRKVARQVPGVNRITTDLHLSNALTER</sequence>
<dbReference type="PANTHER" id="PTHR34606">
    <property type="entry name" value="BON DOMAIN-CONTAINING PROTEIN"/>
    <property type="match status" value="1"/>
</dbReference>
<accession>A0AAE2VAI5</accession>
<dbReference type="Gene3D" id="3.30.1340.30">
    <property type="match status" value="1"/>
</dbReference>
<dbReference type="Proteomes" id="UP000634206">
    <property type="component" value="Unassembled WGS sequence"/>
</dbReference>